<dbReference type="Gene3D" id="3.90.850.10">
    <property type="entry name" value="Fumarylacetoacetase-like, C-terminal domain"/>
    <property type="match status" value="1"/>
</dbReference>
<evidence type="ECO:0000256" key="1">
    <source>
        <dbReference type="ARBA" id="ARBA00010211"/>
    </source>
</evidence>
<keyword evidence="5" id="KW-1185">Reference proteome</keyword>
<dbReference type="GO" id="GO:0016787">
    <property type="term" value="F:hydrolase activity"/>
    <property type="evidence" value="ECO:0007669"/>
    <property type="project" value="UniProtKB-KW"/>
</dbReference>
<keyword evidence="4" id="KW-0378">Hydrolase</keyword>
<sequence>MKLATIRSTHSETFAALLREDELVELPGFADVGAFLRAPAAEQDRAIKAATSDNGSLQTVSAQNADFAPLLVAPSKTICVGLNYADHIKETGNETPKFPTLFAKFADTLAGAHDDIQIPEEDHRIDWEAELVIVIGSGGRRIPGDQAAQAIAGYTIANDISMRGYQGRTMEWLQGKIWDATTPVGPYMLSADEFDPAARIYTTVNGETVQDDTLDTQVFSPAELVAYISTITTLRAGDLILTGTPAGVALGRRNEEGRHPWLKAGDEITAGIEGIGEQRNKLV</sequence>
<dbReference type="Pfam" id="PF01557">
    <property type="entry name" value="FAA_hydrolase"/>
    <property type="match status" value="1"/>
</dbReference>
<gene>
    <name evidence="4" type="ORF">ACFFFR_09085</name>
</gene>
<dbReference type="EMBL" id="JBHLUB010000030">
    <property type="protein sequence ID" value="MFC0582529.1"/>
    <property type="molecule type" value="Genomic_DNA"/>
</dbReference>
<name>A0ABV6PBP0_9MICC</name>
<keyword evidence="2" id="KW-0479">Metal-binding</keyword>
<dbReference type="Proteomes" id="UP001589862">
    <property type="component" value="Unassembled WGS sequence"/>
</dbReference>
<dbReference type="PANTHER" id="PTHR42796:SF4">
    <property type="entry name" value="FUMARYLACETOACETATE HYDROLASE DOMAIN-CONTAINING PROTEIN 2A"/>
    <property type="match status" value="1"/>
</dbReference>
<evidence type="ECO:0000259" key="3">
    <source>
        <dbReference type="Pfam" id="PF01557"/>
    </source>
</evidence>
<protein>
    <submittedName>
        <fullName evidence="4">Fumarylacetoacetate hydrolase family protein</fullName>
    </submittedName>
</protein>
<proteinExistence type="inferred from homology"/>
<evidence type="ECO:0000313" key="5">
    <source>
        <dbReference type="Proteomes" id="UP001589862"/>
    </source>
</evidence>
<dbReference type="PANTHER" id="PTHR42796">
    <property type="entry name" value="FUMARYLACETOACETATE HYDROLASE DOMAIN-CONTAINING PROTEIN 2A-RELATED"/>
    <property type="match status" value="1"/>
</dbReference>
<dbReference type="SUPFAM" id="SSF56529">
    <property type="entry name" value="FAH"/>
    <property type="match status" value="1"/>
</dbReference>
<dbReference type="InterPro" id="IPR036663">
    <property type="entry name" value="Fumarylacetoacetase_C_sf"/>
</dbReference>
<organism evidence="4 5">
    <name type="scientific">Micrococcoides hystricis</name>
    <dbReference type="NCBI Taxonomy" id="1572761"/>
    <lineage>
        <taxon>Bacteria</taxon>
        <taxon>Bacillati</taxon>
        <taxon>Actinomycetota</taxon>
        <taxon>Actinomycetes</taxon>
        <taxon>Micrococcales</taxon>
        <taxon>Micrococcaceae</taxon>
        <taxon>Micrococcoides</taxon>
    </lineage>
</organism>
<dbReference type="RefSeq" id="WP_377459750.1">
    <property type="nucleotide sequence ID" value="NZ_JBHLUB010000030.1"/>
</dbReference>
<evidence type="ECO:0000313" key="4">
    <source>
        <dbReference type="EMBL" id="MFC0582529.1"/>
    </source>
</evidence>
<comment type="caution">
    <text evidence="4">The sequence shown here is derived from an EMBL/GenBank/DDBJ whole genome shotgun (WGS) entry which is preliminary data.</text>
</comment>
<reference evidence="4 5" key="1">
    <citation type="submission" date="2024-09" db="EMBL/GenBank/DDBJ databases">
        <authorList>
            <person name="Sun Q."/>
            <person name="Mori K."/>
        </authorList>
    </citation>
    <scope>NUCLEOTIDE SEQUENCE [LARGE SCALE GENOMIC DNA]</scope>
    <source>
        <strain evidence="4 5">NCAIM B.02604</strain>
    </source>
</reference>
<dbReference type="InterPro" id="IPR051121">
    <property type="entry name" value="FAH"/>
</dbReference>
<dbReference type="InterPro" id="IPR011234">
    <property type="entry name" value="Fumarylacetoacetase-like_C"/>
</dbReference>
<evidence type="ECO:0000256" key="2">
    <source>
        <dbReference type="ARBA" id="ARBA00022723"/>
    </source>
</evidence>
<comment type="similarity">
    <text evidence="1">Belongs to the FAH family.</text>
</comment>
<feature type="domain" description="Fumarylacetoacetase-like C-terminal" evidence="3">
    <location>
        <begin position="76"/>
        <end position="282"/>
    </location>
</feature>
<accession>A0ABV6PBP0</accession>